<dbReference type="EMBL" id="BAABFB010000020">
    <property type="protein sequence ID" value="GAA4473793.1"/>
    <property type="molecule type" value="Genomic_DNA"/>
</dbReference>
<feature type="compositionally biased region" description="Basic and acidic residues" evidence="1">
    <location>
        <begin position="66"/>
        <end position="75"/>
    </location>
</feature>
<feature type="compositionally biased region" description="Basic residues" evidence="1">
    <location>
        <begin position="76"/>
        <end position="85"/>
    </location>
</feature>
<evidence type="ECO:0000313" key="4">
    <source>
        <dbReference type="Proteomes" id="UP001501183"/>
    </source>
</evidence>
<evidence type="ECO:0000259" key="2">
    <source>
        <dbReference type="Pfam" id="PF17761"/>
    </source>
</evidence>
<name>A0ABP8NY18_9NOCA</name>
<keyword evidence="4" id="KW-1185">Reference proteome</keyword>
<comment type="caution">
    <text evidence="3">The sequence shown here is derived from an EMBL/GenBank/DDBJ whole genome shotgun (WGS) entry which is preliminary data.</text>
</comment>
<sequence>MPWGHVIELLEKLDDPGLRDWYSVKDIEHGWSRPVLAHQIKTHLHLREGAAPSNFPPQAFRNGASARDHAPDRAHHPWHARGPRP</sequence>
<dbReference type="InterPro" id="IPR041527">
    <property type="entry name" value="YhcG_N"/>
</dbReference>
<protein>
    <recommendedName>
        <fullName evidence="2">YhcG N-terminal domain-containing protein</fullName>
    </recommendedName>
</protein>
<organism evidence="3 4">
    <name type="scientific">Rhodococcus olei</name>
    <dbReference type="NCBI Taxonomy" id="2161675"/>
    <lineage>
        <taxon>Bacteria</taxon>
        <taxon>Bacillati</taxon>
        <taxon>Actinomycetota</taxon>
        <taxon>Actinomycetes</taxon>
        <taxon>Mycobacteriales</taxon>
        <taxon>Nocardiaceae</taxon>
        <taxon>Rhodococcus</taxon>
    </lineage>
</organism>
<feature type="region of interest" description="Disordered" evidence="1">
    <location>
        <begin position="50"/>
        <end position="85"/>
    </location>
</feature>
<evidence type="ECO:0000256" key="1">
    <source>
        <dbReference type="SAM" id="MobiDB-lite"/>
    </source>
</evidence>
<accession>A0ABP8NY18</accession>
<dbReference type="Proteomes" id="UP001501183">
    <property type="component" value="Unassembled WGS sequence"/>
</dbReference>
<gene>
    <name evidence="3" type="ORF">GCM10023094_08190</name>
</gene>
<reference evidence="4" key="1">
    <citation type="journal article" date="2019" name="Int. J. Syst. Evol. Microbiol.">
        <title>The Global Catalogue of Microorganisms (GCM) 10K type strain sequencing project: providing services to taxonomists for standard genome sequencing and annotation.</title>
        <authorList>
            <consortium name="The Broad Institute Genomics Platform"/>
            <consortium name="The Broad Institute Genome Sequencing Center for Infectious Disease"/>
            <person name="Wu L."/>
            <person name="Ma J."/>
        </authorList>
    </citation>
    <scope>NUCLEOTIDE SEQUENCE [LARGE SCALE GENOMIC DNA]</scope>
    <source>
        <strain evidence="4">JCM 32206</strain>
    </source>
</reference>
<evidence type="ECO:0000313" key="3">
    <source>
        <dbReference type="EMBL" id="GAA4473793.1"/>
    </source>
</evidence>
<dbReference type="Pfam" id="PF17761">
    <property type="entry name" value="DUF1016_N"/>
    <property type="match status" value="1"/>
</dbReference>
<proteinExistence type="predicted"/>
<feature type="domain" description="YhcG N-terminal" evidence="2">
    <location>
        <begin position="1"/>
        <end position="47"/>
    </location>
</feature>